<evidence type="ECO:0008006" key="3">
    <source>
        <dbReference type="Google" id="ProtNLM"/>
    </source>
</evidence>
<sequence length="201" mass="21080">MRQTEILLDDGSPCELVCPAEWNGYLVSQPDLMNDPVDVAFQSWLAAKGCGSVRHSRDVRGWDLSRGIANHAEAVCAFSDLFGVPPRGTIVMGGSMGGVLARLLVEREPDAFIGSLPTDGGGAGVLAAFVRGLDMAFVVSHLLGGDRPLALAQAPSVDGKITALGYMIERGRESAAGRTARVGSHDRFRAHLVRSGPGGAV</sequence>
<protein>
    <recommendedName>
        <fullName evidence="3">Alpha/beta hydrolase</fullName>
    </recommendedName>
</protein>
<evidence type="ECO:0000313" key="1">
    <source>
        <dbReference type="EMBL" id="GAA4661216.1"/>
    </source>
</evidence>
<keyword evidence="2" id="KW-1185">Reference proteome</keyword>
<proteinExistence type="predicted"/>
<reference evidence="2" key="1">
    <citation type="journal article" date="2019" name="Int. J. Syst. Evol. Microbiol.">
        <title>The Global Catalogue of Microorganisms (GCM) 10K type strain sequencing project: providing services to taxonomists for standard genome sequencing and annotation.</title>
        <authorList>
            <consortium name="The Broad Institute Genomics Platform"/>
            <consortium name="The Broad Institute Genome Sequencing Center for Infectious Disease"/>
            <person name="Wu L."/>
            <person name="Ma J."/>
        </authorList>
    </citation>
    <scope>NUCLEOTIDE SEQUENCE [LARGE SCALE GENOMIC DNA]</scope>
    <source>
        <strain evidence="2">JCM 18054</strain>
    </source>
</reference>
<dbReference type="Gene3D" id="3.40.50.1820">
    <property type="entry name" value="alpha/beta hydrolase"/>
    <property type="match status" value="1"/>
</dbReference>
<organism evidence="1 2">
    <name type="scientific">Amycolatopsis dongchuanensis</name>
    <dbReference type="NCBI Taxonomy" id="1070866"/>
    <lineage>
        <taxon>Bacteria</taxon>
        <taxon>Bacillati</taxon>
        <taxon>Actinomycetota</taxon>
        <taxon>Actinomycetes</taxon>
        <taxon>Pseudonocardiales</taxon>
        <taxon>Pseudonocardiaceae</taxon>
        <taxon>Amycolatopsis</taxon>
    </lineage>
</organism>
<dbReference type="EMBL" id="BAABIB010000120">
    <property type="protein sequence ID" value="GAA4661216.1"/>
    <property type="molecule type" value="Genomic_DNA"/>
</dbReference>
<evidence type="ECO:0000313" key="2">
    <source>
        <dbReference type="Proteomes" id="UP001500192"/>
    </source>
</evidence>
<gene>
    <name evidence="1" type="ORF">GCM10023214_61740</name>
</gene>
<dbReference type="SUPFAM" id="SSF53474">
    <property type="entry name" value="alpha/beta-Hydrolases"/>
    <property type="match status" value="1"/>
</dbReference>
<name>A0ABP8VHB7_9PSEU</name>
<dbReference type="InterPro" id="IPR029058">
    <property type="entry name" value="AB_hydrolase_fold"/>
</dbReference>
<accession>A0ABP8VHB7</accession>
<comment type="caution">
    <text evidence="1">The sequence shown here is derived from an EMBL/GenBank/DDBJ whole genome shotgun (WGS) entry which is preliminary data.</text>
</comment>
<dbReference type="Proteomes" id="UP001500192">
    <property type="component" value="Unassembled WGS sequence"/>
</dbReference>
<dbReference type="RefSeq" id="WP_346055758.1">
    <property type="nucleotide sequence ID" value="NZ_BAABIB010000120.1"/>
</dbReference>